<sequence>MSRLPTNPSMAITKNQRECASVVDDLPAVPFVLLFFLLRCSPAENNNLEPDQTTVQSFNIVTDAWCWRHIHYHTAFTLGSNRDWFWRALQSPTAAPVSSVACRSLITAFSANKHGSQVLKRTALDSHRMALKALRQAVGHQETTFDVISAVLLLAMYEACSMTMRASWYSHIGAIKRLIATQGPAFFSQRPARSLLMIARHNIIIECFMTKERCFLEDTEWADILKSDDRESSLTLRLGDLVVKLPGIIHEIGLLKPADDHDSAARLLDQLVQHLADLKTWWKEWSADPSRLPVRIAAPKDLEGPEPPPLPGTTDPTVLGFCNLEAAAGYCRYHAHVILAMKWINRLLNISGLTLSSHMVDPTLASEPHGQQYARISNSTIEAHALAICQGLRFYSLPQYRSIGAVYLTLPARVAYEALPPECSHAVWIKELLEFLAGTSGFTIPRHILTCSPVGK</sequence>
<dbReference type="PANTHER" id="PTHR38111">
    <property type="entry name" value="ZN(2)-C6 FUNGAL-TYPE DOMAIN-CONTAINING PROTEIN-RELATED"/>
    <property type="match status" value="1"/>
</dbReference>
<evidence type="ECO:0000313" key="1">
    <source>
        <dbReference type="EMBL" id="TKX23881.1"/>
    </source>
</evidence>
<organism evidence="1 2">
    <name type="scientific">Elsinoe australis</name>
    <dbReference type="NCBI Taxonomy" id="40998"/>
    <lineage>
        <taxon>Eukaryota</taxon>
        <taxon>Fungi</taxon>
        <taxon>Dikarya</taxon>
        <taxon>Ascomycota</taxon>
        <taxon>Pezizomycotina</taxon>
        <taxon>Dothideomycetes</taxon>
        <taxon>Dothideomycetidae</taxon>
        <taxon>Myriangiales</taxon>
        <taxon>Elsinoaceae</taxon>
        <taxon>Elsinoe</taxon>
    </lineage>
</organism>
<dbReference type="EMBL" id="PTQR01000050">
    <property type="protein sequence ID" value="TKX23881.1"/>
    <property type="molecule type" value="Genomic_DNA"/>
</dbReference>
<dbReference type="InterPro" id="IPR053178">
    <property type="entry name" value="Osmoadaptation_assoc"/>
</dbReference>
<gene>
    <name evidence="1" type="ORF">C1H76_3819</name>
</gene>
<name>A0A4U7B3A1_9PEZI</name>
<evidence type="ECO:0000313" key="2">
    <source>
        <dbReference type="Proteomes" id="UP000308133"/>
    </source>
</evidence>
<protein>
    <submittedName>
        <fullName evidence="1">Fungal specific transcription factor domain-containing protein 27</fullName>
    </submittedName>
</protein>
<dbReference type="Proteomes" id="UP000308133">
    <property type="component" value="Unassembled WGS sequence"/>
</dbReference>
<proteinExistence type="predicted"/>
<dbReference type="AlphaFoldDB" id="A0A4U7B3A1"/>
<dbReference type="InterPro" id="IPR021858">
    <property type="entry name" value="Fun_TF"/>
</dbReference>
<reference evidence="1 2" key="1">
    <citation type="submission" date="2018-02" db="EMBL/GenBank/DDBJ databases">
        <title>Draft genome sequences of Elsinoe sp., causing black scab on jojoba.</title>
        <authorList>
            <person name="Stodart B."/>
            <person name="Jeffress S."/>
            <person name="Ash G."/>
            <person name="Arun Chinnappa K."/>
        </authorList>
    </citation>
    <scope>NUCLEOTIDE SEQUENCE [LARGE SCALE GENOMIC DNA]</scope>
    <source>
        <strain evidence="1 2">Hillstone_2</strain>
    </source>
</reference>
<comment type="caution">
    <text evidence="1">The sequence shown here is derived from an EMBL/GenBank/DDBJ whole genome shotgun (WGS) entry which is preliminary data.</text>
</comment>
<dbReference type="PANTHER" id="PTHR38111:SF2">
    <property type="entry name" value="FINGER DOMAIN PROTEIN, PUTATIVE (AFU_ORTHOLOGUE AFUA_1G01560)-RELATED"/>
    <property type="match status" value="1"/>
</dbReference>
<dbReference type="Pfam" id="PF11951">
    <property type="entry name" value="Fungal_trans_2"/>
    <property type="match status" value="1"/>
</dbReference>
<accession>A0A4U7B3A1</accession>